<dbReference type="EMBL" id="UINC01033220">
    <property type="protein sequence ID" value="SVB22149.1"/>
    <property type="molecule type" value="Genomic_DNA"/>
</dbReference>
<organism evidence="1">
    <name type="scientific">marine metagenome</name>
    <dbReference type="NCBI Taxonomy" id="408172"/>
    <lineage>
        <taxon>unclassified sequences</taxon>
        <taxon>metagenomes</taxon>
        <taxon>ecological metagenomes</taxon>
    </lineage>
</organism>
<accession>A0A382C8F6</accession>
<gene>
    <name evidence="1" type="ORF">METZ01_LOCUS175003</name>
</gene>
<dbReference type="PROSITE" id="PS51257">
    <property type="entry name" value="PROKAR_LIPOPROTEIN"/>
    <property type="match status" value="1"/>
</dbReference>
<evidence type="ECO:0000313" key="1">
    <source>
        <dbReference type="EMBL" id="SVB22149.1"/>
    </source>
</evidence>
<proteinExistence type="predicted"/>
<sequence>MQKILNKIIIIIFFLITACAESWDDIKKGLGGEKRTSTDEFLVRKKEPLVMPPKWKNLPEPGGVMKSDDEVGEATDIEELIKLGKNKESSTNYEQGSGSLEEKILEKIK</sequence>
<evidence type="ECO:0008006" key="2">
    <source>
        <dbReference type="Google" id="ProtNLM"/>
    </source>
</evidence>
<name>A0A382C8F6_9ZZZZ</name>
<reference evidence="1" key="1">
    <citation type="submission" date="2018-05" db="EMBL/GenBank/DDBJ databases">
        <authorList>
            <person name="Lanie J.A."/>
            <person name="Ng W.-L."/>
            <person name="Kazmierczak K.M."/>
            <person name="Andrzejewski T.M."/>
            <person name="Davidsen T.M."/>
            <person name="Wayne K.J."/>
            <person name="Tettelin H."/>
            <person name="Glass J.I."/>
            <person name="Rusch D."/>
            <person name="Podicherti R."/>
            <person name="Tsui H.-C.T."/>
            <person name="Winkler M.E."/>
        </authorList>
    </citation>
    <scope>NUCLEOTIDE SEQUENCE</scope>
</reference>
<protein>
    <recommendedName>
        <fullName evidence="2">DUF3035 domain-containing protein</fullName>
    </recommendedName>
</protein>
<dbReference type="AlphaFoldDB" id="A0A382C8F6"/>
<dbReference type="InterPro" id="IPR021395">
    <property type="entry name" value="DUF3035"/>
</dbReference>
<dbReference type="Pfam" id="PF11233">
    <property type="entry name" value="DUF3035"/>
    <property type="match status" value="1"/>
</dbReference>